<comment type="caution">
    <text evidence="1">The sequence shown here is derived from an EMBL/GenBank/DDBJ whole genome shotgun (WGS) entry which is preliminary data.</text>
</comment>
<reference evidence="1 2" key="1">
    <citation type="submission" date="2024-10" db="EMBL/GenBank/DDBJ databases">
        <title>The Natural Products Discovery Center: Release of the First 8490 Sequenced Strains for Exploring Actinobacteria Biosynthetic Diversity.</title>
        <authorList>
            <person name="Kalkreuter E."/>
            <person name="Kautsar S.A."/>
            <person name="Yang D."/>
            <person name="Bader C.D."/>
            <person name="Teijaro C.N."/>
            <person name="Fluegel L."/>
            <person name="Davis C.M."/>
            <person name="Simpson J.R."/>
            <person name="Lauterbach L."/>
            <person name="Steele A.D."/>
            <person name="Gui C."/>
            <person name="Meng S."/>
            <person name="Li G."/>
            <person name="Viehrig K."/>
            <person name="Ye F."/>
            <person name="Su P."/>
            <person name="Kiefer A.F."/>
            <person name="Nichols A."/>
            <person name="Cepeda A.J."/>
            <person name="Yan W."/>
            <person name="Fan B."/>
            <person name="Jiang Y."/>
            <person name="Adhikari A."/>
            <person name="Zheng C.-J."/>
            <person name="Schuster L."/>
            <person name="Cowan T.M."/>
            <person name="Smanski M.J."/>
            <person name="Chevrette M.G."/>
            <person name="De Carvalho L.P.S."/>
            <person name="Shen B."/>
        </authorList>
    </citation>
    <scope>NUCLEOTIDE SEQUENCE [LARGE SCALE GENOMIC DNA]</scope>
    <source>
        <strain evidence="1 2">NPDC019481</strain>
    </source>
</reference>
<name>A0ABW7XI61_9MICO</name>
<sequence length="675" mass="70258">MNPAVLGDASSASAVPIRTAARRWRGTASLATLALVATPFAAAPASAAESDGPVFEGTLAVDGDAAVGSVLTIDQTGGTWTPQPESLGYAWLLSDDAVLDAADVPVADAATESLTLLPEHLGKYVIGTVTGTAAGLTSDPVAAAAVGPVVEGDLAAGTASVAGTVRVGSRLLARAAGWPEGTTFAYRWVVGGATVGTASTFTPLTTQAGKSLRLDVTGTQAGYGSKTVSSATTTVAKASFSATTVKIIGTVKVGAKVSGSTGNFSPKPSKVTYRWRANGEPIYGANSRILTIPSRLHGDRLTVTATAYRDGYTTRSTTSASSLVVKPFARTSAPAIKGTLRVGQTLTAYRGTWSPAPTSVSYRWLANGKTISGATSRTFKLTSAQYGKRISVQITGRKHAYITATRTSASTALVKWPVGISVPTVTKNPTRSVETVAGRTITLKVSATGGSLRYQWQRWTPANPKWTNMSGKTSSTLTFTASTSYELNRIRVVVTNMAGRDTSAGTYVWIQSSLSRPLATNQWFSLWNYNALVSDSVDDLDGHLAAGVFVCAAPGYDPSSDLSVRFVGNNGRVYGDAGYEMSDHLSRGVPLDADGCGWFGAYSDAPQSVREGGRWRITDRSDGQTYTQYVTYRRDSSVSVSANARTSLGATAIGLGVAGPADVAPLAGFRPMVTD</sequence>
<evidence type="ECO:0000313" key="2">
    <source>
        <dbReference type="Proteomes" id="UP001611580"/>
    </source>
</evidence>
<accession>A0ABW7XI61</accession>
<dbReference type="Gene3D" id="2.60.40.2700">
    <property type="match status" value="4"/>
</dbReference>
<proteinExistence type="predicted"/>
<keyword evidence="2" id="KW-1185">Reference proteome</keyword>
<evidence type="ECO:0000313" key="1">
    <source>
        <dbReference type="EMBL" id="MFI2487210.1"/>
    </source>
</evidence>
<dbReference type="EMBL" id="JBIRYI010000005">
    <property type="protein sequence ID" value="MFI2487210.1"/>
    <property type="molecule type" value="Genomic_DNA"/>
</dbReference>
<gene>
    <name evidence="1" type="ORF">ACH47X_09885</name>
</gene>
<dbReference type="Proteomes" id="UP001611580">
    <property type="component" value="Unassembled WGS sequence"/>
</dbReference>
<dbReference type="InterPro" id="IPR013783">
    <property type="entry name" value="Ig-like_fold"/>
</dbReference>
<organism evidence="1 2">
    <name type="scientific">Promicromonospora kroppenstedtii</name>
    <dbReference type="NCBI Taxonomy" id="440482"/>
    <lineage>
        <taxon>Bacteria</taxon>
        <taxon>Bacillati</taxon>
        <taxon>Actinomycetota</taxon>
        <taxon>Actinomycetes</taxon>
        <taxon>Micrococcales</taxon>
        <taxon>Promicromonosporaceae</taxon>
        <taxon>Promicromonospora</taxon>
    </lineage>
</organism>
<protein>
    <recommendedName>
        <fullName evidence="3">Ig-like domain-containing protein</fullName>
    </recommendedName>
</protein>
<evidence type="ECO:0008006" key="3">
    <source>
        <dbReference type="Google" id="ProtNLM"/>
    </source>
</evidence>
<dbReference type="Gene3D" id="2.60.40.10">
    <property type="entry name" value="Immunoglobulins"/>
    <property type="match status" value="1"/>
</dbReference>
<dbReference type="RefSeq" id="WP_397403739.1">
    <property type="nucleotide sequence ID" value="NZ_JBIRYI010000005.1"/>
</dbReference>